<sequence>MSSFALKILGVLALIVDLVGDAYFPAAIIPRIIGRLALPIFAFLIVEGFRKTSNHKFYLYRLLIFAFLAEMPYDLFYSGVPVDLKSQNLLFTMVLGYVALCLFASQKDRSSGTMMLPLLCAMVATILKTQYSLFGVMLIFFIYTLGNEPKKLAISIGLVALAMTLPAFMMMLSSGLIANFEIFFLLTANMWMLLAVIPLSMYNGQLGRKSKRLPFYWSYPLVLLLLWACKTYIKYMPWQI</sequence>
<feature type="transmembrane region" description="Helical" evidence="1">
    <location>
        <begin position="28"/>
        <end position="46"/>
    </location>
</feature>
<feature type="transmembrane region" description="Helical" evidence="1">
    <location>
        <begin position="116"/>
        <end position="146"/>
    </location>
</feature>
<dbReference type="EMBL" id="CACRSL010000003">
    <property type="protein sequence ID" value="VYT07484.1"/>
    <property type="molecule type" value="Genomic_DNA"/>
</dbReference>
<dbReference type="AlphaFoldDB" id="A0A6N2TNP0"/>
<dbReference type="Pfam" id="PF05857">
    <property type="entry name" value="TraX"/>
    <property type="match status" value="1"/>
</dbReference>
<feature type="transmembrane region" description="Helical" evidence="1">
    <location>
        <begin position="214"/>
        <end position="233"/>
    </location>
</feature>
<keyword evidence="1" id="KW-0812">Transmembrane</keyword>
<proteinExistence type="predicted"/>
<gene>
    <name evidence="2" type="ORF">AULFYP135_01535</name>
</gene>
<evidence type="ECO:0000256" key="1">
    <source>
        <dbReference type="SAM" id="Phobius"/>
    </source>
</evidence>
<organism evidence="2">
    <name type="scientific">uncultured Anaerotruncus sp</name>
    <dbReference type="NCBI Taxonomy" id="905011"/>
    <lineage>
        <taxon>Bacteria</taxon>
        <taxon>Bacillati</taxon>
        <taxon>Bacillota</taxon>
        <taxon>Clostridia</taxon>
        <taxon>Eubacteriales</taxon>
        <taxon>Oscillospiraceae</taxon>
        <taxon>Anaerotruncus</taxon>
        <taxon>environmental samples</taxon>
    </lineage>
</organism>
<dbReference type="InterPro" id="IPR008875">
    <property type="entry name" value="TraX"/>
</dbReference>
<feature type="transmembrane region" description="Helical" evidence="1">
    <location>
        <begin position="152"/>
        <end position="170"/>
    </location>
</feature>
<keyword evidence="1" id="KW-0472">Membrane</keyword>
<feature type="transmembrane region" description="Helical" evidence="1">
    <location>
        <begin position="182"/>
        <end position="202"/>
    </location>
</feature>
<protein>
    <submittedName>
        <fullName evidence="2">TraX protein</fullName>
    </submittedName>
</protein>
<keyword evidence="1" id="KW-1133">Transmembrane helix</keyword>
<accession>A0A6N2TNP0</accession>
<feature type="transmembrane region" description="Helical" evidence="1">
    <location>
        <begin position="58"/>
        <end position="76"/>
    </location>
</feature>
<feature type="transmembrane region" description="Helical" evidence="1">
    <location>
        <begin position="88"/>
        <end position="104"/>
    </location>
</feature>
<reference evidence="2" key="1">
    <citation type="submission" date="2019-11" db="EMBL/GenBank/DDBJ databases">
        <authorList>
            <person name="Feng L."/>
        </authorList>
    </citation>
    <scope>NUCLEOTIDE SEQUENCE</scope>
    <source>
        <strain evidence="2">AundefinedLFYP135</strain>
    </source>
</reference>
<name>A0A6N2TNP0_9FIRM</name>
<evidence type="ECO:0000313" key="2">
    <source>
        <dbReference type="EMBL" id="VYT07484.1"/>
    </source>
</evidence>